<evidence type="ECO:0000313" key="3">
    <source>
        <dbReference type="EMBL" id="KAK4451231.1"/>
    </source>
</evidence>
<feature type="region of interest" description="Disordered" evidence="1">
    <location>
        <begin position="89"/>
        <end position="137"/>
    </location>
</feature>
<evidence type="ECO:0000313" key="4">
    <source>
        <dbReference type="Proteomes" id="UP001321760"/>
    </source>
</evidence>
<evidence type="ECO:0000256" key="1">
    <source>
        <dbReference type="SAM" id="MobiDB-lite"/>
    </source>
</evidence>
<reference evidence="3" key="2">
    <citation type="submission" date="2023-05" db="EMBL/GenBank/DDBJ databases">
        <authorList>
            <consortium name="Lawrence Berkeley National Laboratory"/>
            <person name="Steindorff A."/>
            <person name="Hensen N."/>
            <person name="Bonometti L."/>
            <person name="Westerberg I."/>
            <person name="Brannstrom I.O."/>
            <person name="Guillou S."/>
            <person name="Cros-Aarteil S."/>
            <person name="Calhoun S."/>
            <person name="Haridas S."/>
            <person name="Kuo A."/>
            <person name="Mondo S."/>
            <person name="Pangilinan J."/>
            <person name="Riley R."/>
            <person name="Labutti K."/>
            <person name="Andreopoulos B."/>
            <person name="Lipzen A."/>
            <person name="Chen C."/>
            <person name="Yanf M."/>
            <person name="Daum C."/>
            <person name="Ng V."/>
            <person name="Clum A."/>
            <person name="Ohm R."/>
            <person name="Martin F."/>
            <person name="Silar P."/>
            <person name="Natvig D."/>
            <person name="Lalanne C."/>
            <person name="Gautier V."/>
            <person name="Ament-Velasquez S.L."/>
            <person name="Kruys A."/>
            <person name="Hutchinson M.I."/>
            <person name="Powell A.J."/>
            <person name="Barry K."/>
            <person name="Miller A.N."/>
            <person name="Grigoriev I.V."/>
            <person name="Debuchy R."/>
            <person name="Gladieux P."/>
            <person name="Thoren M.H."/>
            <person name="Johannesson H."/>
        </authorList>
    </citation>
    <scope>NUCLEOTIDE SEQUENCE</scope>
    <source>
        <strain evidence="3">PSN243</strain>
    </source>
</reference>
<feature type="region of interest" description="Disordered" evidence="1">
    <location>
        <begin position="230"/>
        <end position="293"/>
    </location>
</feature>
<evidence type="ECO:0000256" key="2">
    <source>
        <dbReference type="SAM" id="SignalP"/>
    </source>
</evidence>
<accession>A0AAV9GU97</accession>
<feature type="signal peptide" evidence="2">
    <location>
        <begin position="1"/>
        <end position="22"/>
    </location>
</feature>
<sequence length="293" mass="31074">MAMSRMMIALSCLAALTFVSNASLFSKSVIYTILCTIGRIDWSDITTAKPANSAVVEIDTGADAADAPADPLEVDTQPFENVMVDNGDGEDIIDPPITQDLDTKQRSRASSISSTTSLFDKPTHNERPSTPDTEIGDIPEFSTLASKYQDGPVVVNTEGITEPSTTASLPDVQLPPAPTAPPSNTSVTKYSMKPTELVHAVEDFSLPILTPPSSTSNKRNLDDTLQHGSEAKNASEGHMATDATKTTEQPPQSVNAVPGSKKRKLSSRQRRQRALRLAGGSAPATPSPLSQGV</sequence>
<feature type="compositionally biased region" description="Low complexity" evidence="1">
    <location>
        <begin position="108"/>
        <end position="117"/>
    </location>
</feature>
<feature type="chain" id="PRO_5043552641" evidence="2">
    <location>
        <begin position="23"/>
        <end position="293"/>
    </location>
</feature>
<keyword evidence="2" id="KW-0732">Signal</keyword>
<dbReference type="Proteomes" id="UP001321760">
    <property type="component" value="Unassembled WGS sequence"/>
</dbReference>
<dbReference type="EMBL" id="MU865929">
    <property type="protein sequence ID" value="KAK4451231.1"/>
    <property type="molecule type" value="Genomic_DNA"/>
</dbReference>
<feature type="region of interest" description="Disordered" evidence="1">
    <location>
        <begin position="162"/>
        <end position="189"/>
    </location>
</feature>
<reference evidence="3" key="1">
    <citation type="journal article" date="2023" name="Mol. Phylogenet. Evol.">
        <title>Genome-scale phylogeny and comparative genomics of the fungal order Sordariales.</title>
        <authorList>
            <person name="Hensen N."/>
            <person name="Bonometti L."/>
            <person name="Westerberg I."/>
            <person name="Brannstrom I.O."/>
            <person name="Guillou S."/>
            <person name="Cros-Aarteil S."/>
            <person name="Calhoun S."/>
            <person name="Haridas S."/>
            <person name="Kuo A."/>
            <person name="Mondo S."/>
            <person name="Pangilinan J."/>
            <person name="Riley R."/>
            <person name="LaButti K."/>
            <person name="Andreopoulos B."/>
            <person name="Lipzen A."/>
            <person name="Chen C."/>
            <person name="Yan M."/>
            <person name="Daum C."/>
            <person name="Ng V."/>
            <person name="Clum A."/>
            <person name="Steindorff A."/>
            <person name="Ohm R.A."/>
            <person name="Martin F."/>
            <person name="Silar P."/>
            <person name="Natvig D.O."/>
            <person name="Lalanne C."/>
            <person name="Gautier V."/>
            <person name="Ament-Velasquez S.L."/>
            <person name="Kruys A."/>
            <person name="Hutchinson M.I."/>
            <person name="Powell A.J."/>
            <person name="Barry K."/>
            <person name="Miller A.N."/>
            <person name="Grigoriev I.V."/>
            <person name="Debuchy R."/>
            <person name="Gladieux P."/>
            <person name="Hiltunen Thoren M."/>
            <person name="Johannesson H."/>
        </authorList>
    </citation>
    <scope>NUCLEOTIDE SEQUENCE</scope>
    <source>
        <strain evidence="3">PSN243</strain>
    </source>
</reference>
<gene>
    <name evidence="3" type="ORF">QBC34DRAFT_436782</name>
</gene>
<name>A0AAV9GU97_9PEZI</name>
<organism evidence="3 4">
    <name type="scientific">Podospora aff. communis PSN243</name>
    <dbReference type="NCBI Taxonomy" id="3040156"/>
    <lineage>
        <taxon>Eukaryota</taxon>
        <taxon>Fungi</taxon>
        <taxon>Dikarya</taxon>
        <taxon>Ascomycota</taxon>
        <taxon>Pezizomycotina</taxon>
        <taxon>Sordariomycetes</taxon>
        <taxon>Sordariomycetidae</taxon>
        <taxon>Sordariales</taxon>
        <taxon>Podosporaceae</taxon>
        <taxon>Podospora</taxon>
    </lineage>
</organism>
<proteinExistence type="predicted"/>
<dbReference type="AlphaFoldDB" id="A0AAV9GU97"/>
<keyword evidence="4" id="KW-1185">Reference proteome</keyword>
<feature type="compositionally biased region" description="Basic residues" evidence="1">
    <location>
        <begin position="260"/>
        <end position="274"/>
    </location>
</feature>
<feature type="compositionally biased region" description="Polar residues" evidence="1">
    <location>
        <begin position="243"/>
        <end position="255"/>
    </location>
</feature>
<comment type="caution">
    <text evidence="3">The sequence shown here is derived from an EMBL/GenBank/DDBJ whole genome shotgun (WGS) entry which is preliminary data.</text>
</comment>
<protein>
    <submittedName>
        <fullName evidence="3">Uncharacterized protein</fullName>
    </submittedName>
</protein>